<dbReference type="InterPro" id="IPR002734">
    <property type="entry name" value="RibDG_C"/>
</dbReference>
<proteinExistence type="predicted"/>
<dbReference type="RefSeq" id="WP_345042895.1">
    <property type="nucleotide sequence ID" value="NZ_BAABBA010000016.1"/>
</dbReference>
<sequence length="258" mass="26782">MRAPRVVTHNVVSVDGRLTIAPGVSLLAGDARWDAVAAGVGDPYAWVRRTHDPDVLLEGSGSFVPSPGVDGSAPPEAPGRGGSAADADDAFLPAAVVDVPGRRWFTVVDGRGRVDLRYAELSEPGWAGWHALVLTSRAAPGAHLARLRDQGIPYLVVGGPRVDLARALGVLARRLGVRTVVSTGGGRLGGALLRAGLVDEVDLEVLPAAIGGRGTPSLFDAPPLRPGEWPVRLDLISVEEPGGGRLRLRYAVRGPAGP</sequence>
<keyword evidence="2" id="KW-0521">NADP</keyword>
<keyword evidence="7" id="KW-1185">Reference proteome</keyword>
<dbReference type="EMBL" id="BAABBA010000016">
    <property type="protein sequence ID" value="GAA4288666.1"/>
    <property type="molecule type" value="Genomic_DNA"/>
</dbReference>
<dbReference type="Pfam" id="PF01872">
    <property type="entry name" value="RibD_C"/>
    <property type="match status" value="1"/>
</dbReference>
<name>A0ABP8EXF0_9MICO</name>
<dbReference type="PANTHER" id="PTHR38011:SF7">
    <property type="entry name" value="2,5-DIAMINO-6-RIBOSYLAMINO-4(3H)-PYRIMIDINONE 5'-PHOSPHATE REDUCTASE"/>
    <property type="match status" value="1"/>
</dbReference>
<dbReference type="InterPro" id="IPR024072">
    <property type="entry name" value="DHFR-like_dom_sf"/>
</dbReference>
<keyword evidence="3" id="KW-0560">Oxidoreductase</keyword>
<dbReference type="PANTHER" id="PTHR38011">
    <property type="entry name" value="DIHYDROFOLATE REDUCTASE FAMILY PROTEIN (AFU_ORTHOLOGUE AFUA_8G06820)"/>
    <property type="match status" value="1"/>
</dbReference>
<comment type="caution">
    <text evidence="6">The sequence shown here is derived from an EMBL/GenBank/DDBJ whole genome shotgun (WGS) entry which is preliminary data.</text>
</comment>
<evidence type="ECO:0000256" key="3">
    <source>
        <dbReference type="ARBA" id="ARBA00023002"/>
    </source>
</evidence>
<evidence type="ECO:0000256" key="2">
    <source>
        <dbReference type="ARBA" id="ARBA00022857"/>
    </source>
</evidence>
<evidence type="ECO:0000259" key="5">
    <source>
        <dbReference type="Pfam" id="PF01872"/>
    </source>
</evidence>
<dbReference type="InterPro" id="IPR050765">
    <property type="entry name" value="Riboflavin_Biosynth_HTPR"/>
</dbReference>
<evidence type="ECO:0000256" key="4">
    <source>
        <dbReference type="SAM" id="MobiDB-lite"/>
    </source>
</evidence>
<protein>
    <recommendedName>
        <fullName evidence="5">Bacterial bifunctional deaminase-reductase C-terminal domain-containing protein</fullName>
    </recommendedName>
</protein>
<evidence type="ECO:0000313" key="7">
    <source>
        <dbReference type="Proteomes" id="UP001499841"/>
    </source>
</evidence>
<accession>A0ABP8EXF0</accession>
<comment type="pathway">
    <text evidence="1">Cofactor biosynthesis; riboflavin biosynthesis.</text>
</comment>
<evidence type="ECO:0000256" key="1">
    <source>
        <dbReference type="ARBA" id="ARBA00005104"/>
    </source>
</evidence>
<organism evidence="6 7">
    <name type="scientific">Georgenia daeguensis</name>
    <dbReference type="NCBI Taxonomy" id="908355"/>
    <lineage>
        <taxon>Bacteria</taxon>
        <taxon>Bacillati</taxon>
        <taxon>Actinomycetota</taxon>
        <taxon>Actinomycetes</taxon>
        <taxon>Micrococcales</taxon>
        <taxon>Bogoriellaceae</taxon>
        <taxon>Georgenia</taxon>
    </lineage>
</organism>
<dbReference type="SUPFAM" id="SSF53597">
    <property type="entry name" value="Dihydrofolate reductase-like"/>
    <property type="match status" value="1"/>
</dbReference>
<reference evidence="7" key="1">
    <citation type="journal article" date="2019" name="Int. J. Syst. Evol. Microbiol.">
        <title>The Global Catalogue of Microorganisms (GCM) 10K type strain sequencing project: providing services to taxonomists for standard genome sequencing and annotation.</title>
        <authorList>
            <consortium name="The Broad Institute Genomics Platform"/>
            <consortium name="The Broad Institute Genome Sequencing Center for Infectious Disease"/>
            <person name="Wu L."/>
            <person name="Ma J."/>
        </authorList>
    </citation>
    <scope>NUCLEOTIDE SEQUENCE [LARGE SCALE GENOMIC DNA]</scope>
    <source>
        <strain evidence="7">JCM 17459</strain>
    </source>
</reference>
<dbReference type="Proteomes" id="UP001499841">
    <property type="component" value="Unassembled WGS sequence"/>
</dbReference>
<gene>
    <name evidence="6" type="ORF">GCM10022262_30260</name>
</gene>
<evidence type="ECO:0000313" key="6">
    <source>
        <dbReference type="EMBL" id="GAA4288666.1"/>
    </source>
</evidence>
<feature type="region of interest" description="Disordered" evidence="4">
    <location>
        <begin position="60"/>
        <end position="85"/>
    </location>
</feature>
<dbReference type="Gene3D" id="3.40.430.10">
    <property type="entry name" value="Dihydrofolate Reductase, subunit A"/>
    <property type="match status" value="1"/>
</dbReference>
<feature type="domain" description="Bacterial bifunctional deaminase-reductase C-terminal" evidence="5">
    <location>
        <begin position="107"/>
        <end position="241"/>
    </location>
</feature>